<keyword evidence="13" id="KW-0472">Membrane</keyword>
<keyword evidence="7" id="KW-0812">Transmembrane</keyword>
<dbReference type="SMART" id="SM00304">
    <property type="entry name" value="HAMP"/>
    <property type="match status" value="1"/>
</dbReference>
<reference evidence="17 18" key="1">
    <citation type="submission" date="2018-10" db="EMBL/GenBank/DDBJ databases">
        <title>Draft genome sequence of Aquitalea MWU14-2217 isolated from a wild cranberry bog in Provincetown, Massachusetts.</title>
        <authorList>
            <person name="Ebadzadsahrai G."/>
            <person name="Soby S."/>
        </authorList>
    </citation>
    <scope>NUCLEOTIDE SEQUENCE [LARGE SCALE GENOMIC DNA]</scope>
    <source>
        <strain evidence="17 18">MWU14-2217</strain>
    </source>
</reference>
<keyword evidence="5" id="KW-0597">Phosphoprotein</keyword>
<evidence type="ECO:0000256" key="13">
    <source>
        <dbReference type="ARBA" id="ARBA00023136"/>
    </source>
</evidence>
<evidence type="ECO:0000256" key="3">
    <source>
        <dbReference type="ARBA" id="ARBA00012438"/>
    </source>
</evidence>
<dbReference type="RefSeq" id="WP_103525579.1">
    <property type="nucleotide sequence ID" value="NZ_JAIZDC010000008.1"/>
</dbReference>
<evidence type="ECO:0000259" key="16">
    <source>
        <dbReference type="PROSITE" id="PS50885"/>
    </source>
</evidence>
<dbReference type="GO" id="GO:0005524">
    <property type="term" value="F:ATP binding"/>
    <property type="evidence" value="ECO:0007669"/>
    <property type="project" value="UniProtKB-KW"/>
</dbReference>
<feature type="compositionally biased region" description="Gly residues" evidence="14">
    <location>
        <begin position="130"/>
        <end position="141"/>
    </location>
</feature>
<dbReference type="SMART" id="SM00388">
    <property type="entry name" value="HisKA"/>
    <property type="match status" value="1"/>
</dbReference>
<dbReference type="InterPro" id="IPR036097">
    <property type="entry name" value="HisK_dim/P_sf"/>
</dbReference>
<dbReference type="SUPFAM" id="SSF55874">
    <property type="entry name" value="ATPase domain of HSP90 chaperone/DNA topoisomerase II/histidine kinase"/>
    <property type="match status" value="1"/>
</dbReference>
<sequence length="443" mass="48195">MGRLFWKLFLILWLAQICTVFGVGTVFWLRHRMESAAAIEQQHPMDTAVLDMAAAVLRREGIAGLRTHLQDMSPGARRHLLVLDDQQHELLGRAVPSPERLGLRPSREVTLGGSAHYRLLLLPPGPPGGMPGGGPGGGPEHGPGEPSPFPMLPIIAALLASLLFGAILARHLSKPIRLMSDAFQSVARGEMDVHLGSDLGSRRDELADLGRDFDALAQRLKQLITGQRRLFHDVSHELRSPLARLNAAVDLARQQPEKLEEWLDRIERESGRMDALVGEILALARLDAEASQHPAECLPVDVLLEELITDAQFEAEANGTSILLLQEDMAEVMAQPELLSRALENVVRNAIHHTRNGGPVSLAVMRGSTEVTIAVSDCGPGVPEHELKTIFEPFFRSEQNTQPGGYGLGLAMAQRIVEAHQGRIQAANLPQGGLQVSITLPLA</sequence>
<evidence type="ECO:0000256" key="10">
    <source>
        <dbReference type="ARBA" id="ARBA00022840"/>
    </source>
</evidence>
<evidence type="ECO:0000313" key="17">
    <source>
        <dbReference type="EMBL" id="RMC94636.1"/>
    </source>
</evidence>
<dbReference type="SUPFAM" id="SSF47384">
    <property type="entry name" value="Homodimeric domain of signal transducing histidine kinase"/>
    <property type="match status" value="1"/>
</dbReference>
<accession>A0A454JFP2</accession>
<name>A0A454JFP2_9NEIS</name>
<dbReference type="PANTHER" id="PTHR45528:SF1">
    <property type="entry name" value="SENSOR HISTIDINE KINASE CPXA"/>
    <property type="match status" value="1"/>
</dbReference>
<keyword evidence="11" id="KW-1133">Transmembrane helix</keyword>
<dbReference type="InterPro" id="IPR003594">
    <property type="entry name" value="HATPase_dom"/>
</dbReference>
<evidence type="ECO:0000256" key="6">
    <source>
        <dbReference type="ARBA" id="ARBA00022679"/>
    </source>
</evidence>
<dbReference type="PROSITE" id="PS50885">
    <property type="entry name" value="HAMP"/>
    <property type="match status" value="1"/>
</dbReference>
<evidence type="ECO:0000256" key="4">
    <source>
        <dbReference type="ARBA" id="ARBA00022475"/>
    </source>
</evidence>
<comment type="caution">
    <text evidence="17">The sequence shown here is derived from an EMBL/GenBank/DDBJ whole genome shotgun (WGS) entry which is preliminary data.</text>
</comment>
<dbReference type="OrthoDB" id="9804645at2"/>
<evidence type="ECO:0000313" key="18">
    <source>
        <dbReference type="Proteomes" id="UP000274139"/>
    </source>
</evidence>
<dbReference type="SMART" id="SM00387">
    <property type="entry name" value="HATPase_c"/>
    <property type="match status" value="1"/>
</dbReference>
<dbReference type="InterPro" id="IPR036890">
    <property type="entry name" value="HATPase_C_sf"/>
</dbReference>
<keyword evidence="10" id="KW-0067">ATP-binding</keyword>
<evidence type="ECO:0000259" key="15">
    <source>
        <dbReference type="PROSITE" id="PS50109"/>
    </source>
</evidence>
<dbReference type="InterPro" id="IPR003660">
    <property type="entry name" value="HAMP_dom"/>
</dbReference>
<evidence type="ECO:0000256" key="1">
    <source>
        <dbReference type="ARBA" id="ARBA00000085"/>
    </source>
</evidence>
<dbReference type="CDD" id="cd00082">
    <property type="entry name" value="HisKA"/>
    <property type="match status" value="1"/>
</dbReference>
<dbReference type="PANTHER" id="PTHR45528">
    <property type="entry name" value="SENSOR HISTIDINE KINASE CPXA"/>
    <property type="match status" value="1"/>
</dbReference>
<evidence type="ECO:0000256" key="12">
    <source>
        <dbReference type="ARBA" id="ARBA00023012"/>
    </source>
</evidence>
<evidence type="ECO:0000256" key="8">
    <source>
        <dbReference type="ARBA" id="ARBA00022741"/>
    </source>
</evidence>
<dbReference type="EC" id="2.7.13.3" evidence="3"/>
<dbReference type="InterPro" id="IPR003661">
    <property type="entry name" value="HisK_dim/P_dom"/>
</dbReference>
<dbReference type="GO" id="GO:0000155">
    <property type="term" value="F:phosphorelay sensor kinase activity"/>
    <property type="evidence" value="ECO:0007669"/>
    <property type="project" value="InterPro"/>
</dbReference>
<protein>
    <recommendedName>
        <fullName evidence="3">histidine kinase</fullName>
        <ecNumber evidence="3">2.7.13.3</ecNumber>
    </recommendedName>
</protein>
<dbReference type="AlphaFoldDB" id="A0A454JFP2"/>
<dbReference type="CDD" id="cd06225">
    <property type="entry name" value="HAMP"/>
    <property type="match status" value="1"/>
</dbReference>
<proteinExistence type="predicted"/>
<dbReference type="PRINTS" id="PR00344">
    <property type="entry name" value="BCTRLSENSOR"/>
</dbReference>
<keyword evidence="12" id="KW-0902">Two-component regulatory system</keyword>
<keyword evidence="18" id="KW-1185">Reference proteome</keyword>
<feature type="domain" description="HAMP" evidence="16">
    <location>
        <begin position="170"/>
        <end position="225"/>
    </location>
</feature>
<evidence type="ECO:0000256" key="14">
    <source>
        <dbReference type="SAM" id="MobiDB-lite"/>
    </source>
</evidence>
<evidence type="ECO:0000256" key="7">
    <source>
        <dbReference type="ARBA" id="ARBA00022692"/>
    </source>
</evidence>
<gene>
    <name evidence="17" type="ORF">EAY64_15145</name>
</gene>
<dbReference type="SUPFAM" id="SSF158472">
    <property type="entry name" value="HAMP domain-like"/>
    <property type="match status" value="1"/>
</dbReference>
<evidence type="ECO:0000256" key="2">
    <source>
        <dbReference type="ARBA" id="ARBA00004651"/>
    </source>
</evidence>
<feature type="domain" description="Histidine kinase" evidence="15">
    <location>
        <begin position="233"/>
        <end position="443"/>
    </location>
</feature>
<comment type="subcellular location">
    <subcellularLocation>
        <location evidence="2">Cell membrane</location>
        <topology evidence="2">Multi-pass membrane protein</topology>
    </subcellularLocation>
</comment>
<dbReference type="Pfam" id="PF00512">
    <property type="entry name" value="HisKA"/>
    <property type="match status" value="1"/>
</dbReference>
<dbReference type="Pfam" id="PF00672">
    <property type="entry name" value="HAMP"/>
    <property type="match status" value="1"/>
</dbReference>
<keyword evidence="9" id="KW-0418">Kinase</keyword>
<evidence type="ECO:0000256" key="11">
    <source>
        <dbReference type="ARBA" id="ARBA00022989"/>
    </source>
</evidence>
<dbReference type="InterPro" id="IPR004358">
    <property type="entry name" value="Sig_transdc_His_kin-like_C"/>
</dbReference>
<dbReference type="Proteomes" id="UP000274139">
    <property type="component" value="Unassembled WGS sequence"/>
</dbReference>
<dbReference type="EMBL" id="RFAR01000064">
    <property type="protein sequence ID" value="RMC94636.1"/>
    <property type="molecule type" value="Genomic_DNA"/>
</dbReference>
<dbReference type="Gene3D" id="1.10.287.130">
    <property type="match status" value="1"/>
</dbReference>
<evidence type="ECO:0000256" key="5">
    <source>
        <dbReference type="ARBA" id="ARBA00022553"/>
    </source>
</evidence>
<dbReference type="GO" id="GO:0005886">
    <property type="term" value="C:plasma membrane"/>
    <property type="evidence" value="ECO:0007669"/>
    <property type="project" value="UniProtKB-SubCell"/>
</dbReference>
<dbReference type="Gene3D" id="3.30.565.10">
    <property type="entry name" value="Histidine kinase-like ATPase, C-terminal domain"/>
    <property type="match status" value="1"/>
</dbReference>
<keyword evidence="4" id="KW-1003">Cell membrane</keyword>
<dbReference type="InterPro" id="IPR050398">
    <property type="entry name" value="HssS/ArlS-like"/>
</dbReference>
<dbReference type="InterPro" id="IPR005467">
    <property type="entry name" value="His_kinase_dom"/>
</dbReference>
<keyword evidence="6" id="KW-0808">Transferase</keyword>
<evidence type="ECO:0000256" key="9">
    <source>
        <dbReference type="ARBA" id="ARBA00022777"/>
    </source>
</evidence>
<keyword evidence="8" id="KW-0547">Nucleotide-binding</keyword>
<dbReference type="PROSITE" id="PS50109">
    <property type="entry name" value="HIS_KIN"/>
    <property type="match status" value="1"/>
</dbReference>
<dbReference type="Pfam" id="PF02518">
    <property type="entry name" value="HATPase_c"/>
    <property type="match status" value="1"/>
</dbReference>
<dbReference type="Gene3D" id="1.10.8.500">
    <property type="entry name" value="HAMP domain in histidine kinase"/>
    <property type="match status" value="1"/>
</dbReference>
<feature type="region of interest" description="Disordered" evidence="14">
    <location>
        <begin position="124"/>
        <end position="147"/>
    </location>
</feature>
<comment type="catalytic activity">
    <reaction evidence="1">
        <text>ATP + protein L-histidine = ADP + protein N-phospho-L-histidine.</text>
        <dbReference type="EC" id="2.7.13.3"/>
    </reaction>
</comment>
<organism evidence="17 18">
    <name type="scientific">Aquitalea palustris</name>
    <dbReference type="NCBI Taxonomy" id="2480983"/>
    <lineage>
        <taxon>Bacteria</taxon>
        <taxon>Pseudomonadati</taxon>
        <taxon>Pseudomonadota</taxon>
        <taxon>Betaproteobacteria</taxon>
        <taxon>Neisseriales</taxon>
        <taxon>Chromobacteriaceae</taxon>
        <taxon>Aquitalea</taxon>
    </lineage>
</organism>